<keyword evidence="2" id="KW-0812">Transmembrane</keyword>
<evidence type="ECO:0000313" key="3">
    <source>
        <dbReference type="EMBL" id="PWJ94029.1"/>
    </source>
</evidence>
<protein>
    <submittedName>
        <fullName evidence="3">Uncharacterized protein</fullName>
    </submittedName>
</protein>
<organism evidence="3 4">
    <name type="scientific">Rhizobium loti</name>
    <name type="common">Mesorhizobium loti</name>
    <dbReference type="NCBI Taxonomy" id="381"/>
    <lineage>
        <taxon>Bacteria</taxon>
        <taxon>Pseudomonadati</taxon>
        <taxon>Pseudomonadota</taxon>
        <taxon>Alphaproteobacteria</taxon>
        <taxon>Hyphomicrobiales</taxon>
        <taxon>Phyllobacteriaceae</taxon>
        <taxon>Mesorhizobium</taxon>
    </lineage>
</organism>
<dbReference type="EMBL" id="QGGH01000001">
    <property type="protein sequence ID" value="PWJ94029.1"/>
    <property type="molecule type" value="Genomic_DNA"/>
</dbReference>
<evidence type="ECO:0000256" key="1">
    <source>
        <dbReference type="SAM" id="MobiDB-lite"/>
    </source>
</evidence>
<comment type="caution">
    <text evidence="3">The sequence shown here is derived from an EMBL/GenBank/DDBJ whole genome shotgun (WGS) entry which is preliminary data.</text>
</comment>
<sequence length="88" mass="9891">MRKTPSHCPPRIGLQLDNNGQPGNPGIWRCFGESILSLRLRAIPLDKTKRLDAIERSRRVQLVLVVAVNPHCFCSISICFVMRTAFCA</sequence>
<name>A0A8E2WJC1_RHILI</name>
<feature type="transmembrane region" description="Helical" evidence="2">
    <location>
        <begin position="62"/>
        <end position="86"/>
    </location>
</feature>
<keyword evidence="2" id="KW-1133">Transmembrane helix</keyword>
<feature type="region of interest" description="Disordered" evidence="1">
    <location>
        <begin position="1"/>
        <end position="22"/>
    </location>
</feature>
<evidence type="ECO:0000313" key="4">
    <source>
        <dbReference type="Proteomes" id="UP000245631"/>
    </source>
</evidence>
<dbReference type="AlphaFoldDB" id="A0A8E2WJC1"/>
<keyword evidence="2" id="KW-0472">Membrane</keyword>
<proteinExistence type="predicted"/>
<evidence type="ECO:0000256" key="2">
    <source>
        <dbReference type="SAM" id="Phobius"/>
    </source>
</evidence>
<dbReference type="Proteomes" id="UP000245631">
    <property type="component" value="Unassembled WGS sequence"/>
</dbReference>
<reference evidence="3 4" key="1">
    <citation type="submission" date="2018-05" db="EMBL/GenBank/DDBJ databases">
        <title>Genomic Encyclopedia of Type Strains, Phase IV (KMG-IV): sequencing the most valuable type-strain genomes for metagenomic binning, comparative biology and taxonomic classification.</title>
        <authorList>
            <person name="Goeker M."/>
        </authorList>
    </citation>
    <scope>NUCLEOTIDE SEQUENCE [LARGE SCALE GENOMIC DNA]</scope>
    <source>
        <strain evidence="3 4">DSM 2626</strain>
    </source>
</reference>
<accession>A0A8E2WJC1</accession>
<gene>
    <name evidence="3" type="ORF">C8D77_101712</name>
</gene>